<reference evidence="7 8" key="1">
    <citation type="submission" date="2014-03" db="EMBL/GenBank/DDBJ databases">
        <title>Genomics of Bifidobacteria.</title>
        <authorList>
            <person name="Ventura M."/>
            <person name="Milani C."/>
            <person name="Lugli G.A."/>
        </authorList>
    </citation>
    <scope>NUCLEOTIDE SEQUENCE [LARGE SCALE GENOMIC DNA]</scope>
    <source>
        <strain evidence="7 8">LMG 10736</strain>
    </source>
</reference>
<name>A0A086ZRZ6_9BIFI</name>
<feature type="transmembrane region" description="Helical" evidence="5">
    <location>
        <begin position="304"/>
        <end position="329"/>
    </location>
</feature>
<dbReference type="GeneID" id="303203393"/>
<gene>
    <name evidence="7" type="ORF">BBOU_0159</name>
</gene>
<dbReference type="Proteomes" id="UP000029093">
    <property type="component" value="Unassembled WGS sequence"/>
</dbReference>
<keyword evidence="3 5" id="KW-1133">Transmembrane helix</keyword>
<feature type="transmembrane region" description="Helical" evidence="5">
    <location>
        <begin position="335"/>
        <end position="353"/>
    </location>
</feature>
<dbReference type="Pfam" id="PF12698">
    <property type="entry name" value="ABC2_membrane_3"/>
    <property type="match status" value="1"/>
</dbReference>
<evidence type="ECO:0000256" key="2">
    <source>
        <dbReference type="ARBA" id="ARBA00022692"/>
    </source>
</evidence>
<protein>
    <submittedName>
        <fullName evidence="7">ABC-2 family transporter protein</fullName>
    </submittedName>
</protein>
<dbReference type="GO" id="GO:0016020">
    <property type="term" value="C:membrane"/>
    <property type="evidence" value="ECO:0007669"/>
    <property type="project" value="UniProtKB-SubCell"/>
</dbReference>
<dbReference type="OrthoDB" id="3240057at2"/>
<keyword evidence="2 5" id="KW-0812">Transmembrane</keyword>
<evidence type="ECO:0000313" key="7">
    <source>
        <dbReference type="EMBL" id="KFI49296.1"/>
    </source>
</evidence>
<dbReference type="GO" id="GO:0140359">
    <property type="term" value="F:ABC-type transporter activity"/>
    <property type="evidence" value="ECO:0007669"/>
    <property type="project" value="InterPro"/>
</dbReference>
<proteinExistence type="predicted"/>
<feature type="transmembrane region" description="Helical" evidence="5">
    <location>
        <begin position="393"/>
        <end position="413"/>
    </location>
</feature>
<keyword evidence="4 5" id="KW-0472">Membrane</keyword>
<dbReference type="AlphaFoldDB" id="A0A086ZRZ6"/>
<evidence type="ECO:0000256" key="5">
    <source>
        <dbReference type="SAM" id="Phobius"/>
    </source>
</evidence>
<sequence>MWHTFVMELKSSLRTPAVLFWMIAFPVILATLIQGVFGTIASGNVTLEPASVAVVSDTAWNTSRGANTFVNAFSASASESSTSSDSSTVTGKNSAIALFKRIDAANVTEATTLLRQGKVLAYLSMQDSGDLRLTLSQRAATDIAQTKSGGSDGQAWSLITLGTLVEQYNERSRIVTQAIEQAAANDPSKLTDSAWIAALAGANLEEITRQASGIRHADGMVRYHVAILAMSILMAMTMTCNMLSALQANLSPLGARVSVSPLSRLARIGAVMLSSWLATFLCMLIVYAYMRVVLGVSFPGREGLAILAIAIGSGMANCLGLVLGAIPVISLGAKSGISVAFSLVLSIFTGLYGNMAFADSVQHAVPGMQYLNPAKQVTNLFYDLLYYDSLAPFARTVGVLAAMSAIALGAAAFELRKVSYDHL</sequence>
<evidence type="ECO:0000256" key="1">
    <source>
        <dbReference type="ARBA" id="ARBA00004141"/>
    </source>
</evidence>
<evidence type="ECO:0000256" key="3">
    <source>
        <dbReference type="ARBA" id="ARBA00022989"/>
    </source>
</evidence>
<evidence type="ECO:0000259" key="6">
    <source>
        <dbReference type="Pfam" id="PF12698"/>
    </source>
</evidence>
<evidence type="ECO:0000256" key="4">
    <source>
        <dbReference type="ARBA" id="ARBA00023136"/>
    </source>
</evidence>
<feature type="domain" description="ABC-2 type transporter transmembrane" evidence="6">
    <location>
        <begin position="17"/>
        <end position="412"/>
    </location>
</feature>
<dbReference type="EMBL" id="JGYQ01000002">
    <property type="protein sequence ID" value="KFI49296.1"/>
    <property type="molecule type" value="Genomic_DNA"/>
</dbReference>
<dbReference type="RefSeq" id="WP_026502997.1">
    <property type="nucleotide sequence ID" value="NZ_JGYQ01000002.1"/>
</dbReference>
<keyword evidence="8" id="KW-1185">Reference proteome</keyword>
<accession>A0A086ZRZ6</accession>
<evidence type="ECO:0000313" key="8">
    <source>
        <dbReference type="Proteomes" id="UP000029093"/>
    </source>
</evidence>
<dbReference type="InterPro" id="IPR013525">
    <property type="entry name" value="ABC2_TM"/>
</dbReference>
<feature type="transmembrane region" description="Helical" evidence="5">
    <location>
        <begin position="20"/>
        <end position="41"/>
    </location>
</feature>
<comment type="caution">
    <text evidence="7">The sequence shown here is derived from an EMBL/GenBank/DDBJ whole genome shotgun (WGS) entry which is preliminary data.</text>
</comment>
<feature type="transmembrane region" description="Helical" evidence="5">
    <location>
        <begin position="225"/>
        <end position="248"/>
    </location>
</feature>
<comment type="subcellular location">
    <subcellularLocation>
        <location evidence="1">Membrane</location>
        <topology evidence="1">Multi-pass membrane protein</topology>
    </subcellularLocation>
</comment>
<feature type="transmembrane region" description="Helical" evidence="5">
    <location>
        <begin position="268"/>
        <end position="292"/>
    </location>
</feature>
<organism evidence="7 8">
    <name type="scientific">Bifidobacterium boum</name>
    <dbReference type="NCBI Taxonomy" id="78343"/>
    <lineage>
        <taxon>Bacteria</taxon>
        <taxon>Bacillati</taxon>
        <taxon>Actinomycetota</taxon>
        <taxon>Actinomycetes</taxon>
        <taxon>Bifidobacteriales</taxon>
        <taxon>Bifidobacteriaceae</taxon>
        <taxon>Bifidobacterium</taxon>
    </lineage>
</organism>